<evidence type="ECO:0000256" key="3">
    <source>
        <dbReference type="ARBA" id="ARBA00017467"/>
    </source>
</evidence>
<name>A0AA85FFN8_9TREM</name>
<comment type="subcellular location">
    <subcellularLocation>
        <location evidence="1">Endoplasmic reticulum membrane</location>
        <topology evidence="1">Single-pass membrane protein</topology>
    </subcellularLocation>
</comment>
<accession>A0AA85FFN8</accession>
<keyword evidence="6 8" id="KW-1133">Transmembrane helix</keyword>
<evidence type="ECO:0000256" key="7">
    <source>
        <dbReference type="ARBA" id="ARBA00023136"/>
    </source>
</evidence>
<sequence length="210" mass="23935">MIFWIIPILWVTAYVYFYIKAKCDDPAMTRVMIVLGSGNVYLYFMLGGHTAEMLSYTSVLACKYQPRLYVIAATDSMSEQKVLDLENKCATKFNIKRIPRAREVKQSYASSIFSTLVSCLFAFPIVTIFRAKLILCNGPGTCIPICFVAILLHILRIHSTLIIFVESICRTKTLSLSGKILYYTRLVDVIVQWPELKTKYPRSIYLGLLS</sequence>
<proteinExistence type="inferred from homology"/>
<dbReference type="WBParaSite" id="SRDH1_49520.1">
    <property type="protein sequence ID" value="SRDH1_49520.1"/>
    <property type="gene ID" value="SRDH1_49520"/>
</dbReference>
<evidence type="ECO:0000256" key="2">
    <source>
        <dbReference type="ARBA" id="ARBA00009731"/>
    </source>
</evidence>
<dbReference type="Gene3D" id="3.40.50.2000">
    <property type="entry name" value="Glycogen Phosphorylase B"/>
    <property type="match status" value="1"/>
</dbReference>
<evidence type="ECO:0000256" key="8">
    <source>
        <dbReference type="SAM" id="Phobius"/>
    </source>
</evidence>
<keyword evidence="7 8" id="KW-0472">Membrane</keyword>
<evidence type="ECO:0000313" key="9">
    <source>
        <dbReference type="Proteomes" id="UP000050792"/>
    </source>
</evidence>
<feature type="transmembrane region" description="Helical" evidence="8">
    <location>
        <begin position="27"/>
        <end position="46"/>
    </location>
</feature>
<evidence type="ECO:0000256" key="4">
    <source>
        <dbReference type="ARBA" id="ARBA00022692"/>
    </source>
</evidence>
<dbReference type="Pfam" id="PF08660">
    <property type="entry name" value="Alg14"/>
    <property type="match status" value="1"/>
</dbReference>
<keyword evidence="9" id="KW-1185">Reference proteome</keyword>
<evidence type="ECO:0000256" key="6">
    <source>
        <dbReference type="ARBA" id="ARBA00022989"/>
    </source>
</evidence>
<reference evidence="10" key="2">
    <citation type="submission" date="2023-11" db="UniProtKB">
        <authorList>
            <consortium name="WormBaseParasite"/>
        </authorList>
    </citation>
    <scope>IDENTIFICATION</scope>
</reference>
<reference evidence="9" key="1">
    <citation type="submission" date="2022-06" db="EMBL/GenBank/DDBJ databases">
        <authorList>
            <person name="Berger JAMES D."/>
            <person name="Berger JAMES D."/>
        </authorList>
    </citation>
    <scope>NUCLEOTIDE SEQUENCE [LARGE SCALE GENOMIC DNA]</scope>
</reference>
<dbReference type="GO" id="GO:0043541">
    <property type="term" value="C:UDP-N-acetylglucosamine transferase complex"/>
    <property type="evidence" value="ECO:0007669"/>
    <property type="project" value="TreeGrafter"/>
</dbReference>
<dbReference type="GO" id="GO:0006488">
    <property type="term" value="P:dolichol-linked oligosaccharide biosynthetic process"/>
    <property type="evidence" value="ECO:0007669"/>
    <property type="project" value="InterPro"/>
</dbReference>
<evidence type="ECO:0000313" key="10">
    <source>
        <dbReference type="WBParaSite" id="SRDH1_49520.1"/>
    </source>
</evidence>
<keyword evidence="4 8" id="KW-0812">Transmembrane</keyword>
<dbReference type="AlphaFoldDB" id="A0AA85FFN8"/>
<keyword evidence="5" id="KW-0256">Endoplasmic reticulum</keyword>
<dbReference type="PANTHER" id="PTHR12154:SF4">
    <property type="entry name" value="UDP-N-ACETYLGLUCOSAMINE TRANSFERASE SUBUNIT ALG14 HOMOLOG"/>
    <property type="match status" value="1"/>
</dbReference>
<dbReference type="Proteomes" id="UP000050792">
    <property type="component" value="Unassembled WGS sequence"/>
</dbReference>
<feature type="transmembrane region" description="Helical" evidence="8">
    <location>
        <begin position="107"/>
        <end position="129"/>
    </location>
</feature>
<comment type="similarity">
    <text evidence="2">Belongs to the ALG14 family.</text>
</comment>
<dbReference type="GO" id="GO:0004577">
    <property type="term" value="F:N-acetylglucosaminyldiphosphodolichol N-acetylglucosaminyltransferase activity"/>
    <property type="evidence" value="ECO:0007669"/>
    <property type="project" value="TreeGrafter"/>
</dbReference>
<dbReference type="InterPro" id="IPR013969">
    <property type="entry name" value="Oligosacch_biosynth_Alg14"/>
</dbReference>
<organism evidence="9 10">
    <name type="scientific">Schistosoma rodhaini</name>
    <dbReference type="NCBI Taxonomy" id="6188"/>
    <lineage>
        <taxon>Eukaryota</taxon>
        <taxon>Metazoa</taxon>
        <taxon>Spiralia</taxon>
        <taxon>Lophotrochozoa</taxon>
        <taxon>Platyhelminthes</taxon>
        <taxon>Trematoda</taxon>
        <taxon>Digenea</taxon>
        <taxon>Strigeidida</taxon>
        <taxon>Schistosomatoidea</taxon>
        <taxon>Schistosomatidae</taxon>
        <taxon>Schistosoma</taxon>
    </lineage>
</organism>
<dbReference type="PANTHER" id="PTHR12154">
    <property type="entry name" value="GLYCOSYL TRANSFERASE-RELATED"/>
    <property type="match status" value="1"/>
</dbReference>
<feature type="transmembrane region" description="Helical" evidence="8">
    <location>
        <begin position="141"/>
        <end position="165"/>
    </location>
</feature>
<protein>
    <recommendedName>
        <fullName evidence="3">UDP-N-acetylglucosamine transferase subunit ALG14</fullName>
    </recommendedName>
</protein>
<evidence type="ECO:0000256" key="5">
    <source>
        <dbReference type="ARBA" id="ARBA00022824"/>
    </source>
</evidence>
<evidence type="ECO:0000256" key="1">
    <source>
        <dbReference type="ARBA" id="ARBA00004389"/>
    </source>
</evidence>